<keyword evidence="2" id="KW-0732">Signal</keyword>
<dbReference type="STRING" id="35570.A0A1I8NMN8"/>
<feature type="region of interest" description="Disordered" evidence="1">
    <location>
        <begin position="339"/>
        <end position="367"/>
    </location>
</feature>
<sequence>MSDFRINFGLVLLILLKILVTQAKDIKHDFTTSATPTTTLQRTLVGDSGNTDTNKEGLAKRETKAADQTISNTVASKSYDPPPEFYRGPGSTGALQPGATPYYNGNNKLSGGFISKPIAFPGTDINNNHGPPDNGVQLANSYNAWQNQRNKTAFFGSLLNKTGLQDRISVGHYGNPLHDSRPYSGTQHHSGVEYIPSGGSHHYSSSHSGGGYAYEGRPYTVTHPHVEYGHPSHTAGTYYAAGGGGEGIPFDVYGTTGGGKGHYGSSGGDYAYPYSDMMHETAAHKTFPDLSHKALLAKSFLIPLASAAVLGIAAALVSNPLLLQLGTVSGVAAPGSVLGKRKRRSISSTTPKEKPANAPSVAASMDTHPYRGHHRRFVVRT</sequence>
<gene>
    <name evidence="3" type="primary">106081127</name>
</gene>
<reference evidence="3" key="1">
    <citation type="submission" date="2020-05" db="UniProtKB">
        <authorList>
            <consortium name="EnsemblMetazoa"/>
        </authorList>
    </citation>
    <scope>IDENTIFICATION</scope>
    <source>
        <strain evidence="3">USDA</strain>
    </source>
</reference>
<evidence type="ECO:0000313" key="4">
    <source>
        <dbReference type="Proteomes" id="UP000095300"/>
    </source>
</evidence>
<evidence type="ECO:0000256" key="1">
    <source>
        <dbReference type="SAM" id="MobiDB-lite"/>
    </source>
</evidence>
<evidence type="ECO:0000256" key="2">
    <source>
        <dbReference type="SAM" id="SignalP"/>
    </source>
</evidence>
<feature type="signal peptide" evidence="2">
    <location>
        <begin position="1"/>
        <end position="23"/>
    </location>
</feature>
<dbReference type="Proteomes" id="UP000095300">
    <property type="component" value="Unassembled WGS sequence"/>
</dbReference>
<name>A0A1I8NMN8_STOCA</name>
<proteinExistence type="predicted"/>
<dbReference type="OrthoDB" id="8051086at2759"/>
<dbReference type="EnsemblMetazoa" id="SCAU000385-RA">
    <property type="protein sequence ID" value="SCAU000385-PA"/>
    <property type="gene ID" value="SCAU000385"/>
</dbReference>
<feature type="compositionally biased region" description="Basic and acidic residues" evidence="1">
    <location>
        <begin position="53"/>
        <end position="65"/>
    </location>
</feature>
<organism evidence="3 4">
    <name type="scientific">Stomoxys calcitrans</name>
    <name type="common">Stable fly</name>
    <name type="synonym">Conops calcitrans</name>
    <dbReference type="NCBI Taxonomy" id="35570"/>
    <lineage>
        <taxon>Eukaryota</taxon>
        <taxon>Metazoa</taxon>
        <taxon>Ecdysozoa</taxon>
        <taxon>Arthropoda</taxon>
        <taxon>Hexapoda</taxon>
        <taxon>Insecta</taxon>
        <taxon>Pterygota</taxon>
        <taxon>Neoptera</taxon>
        <taxon>Endopterygota</taxon>
        <taxon>Diptera</taxon>
        <taxon>Brachycera</taxon>
        <taxon>Muscomorpha</taxon>
        <taxon>Muscoidea</taxon>
        <taxon>Muscidae</taxon>
        <taxon>Stomoxys</taxon>
    </lineage>
</organism>
<feature type="compositionally biased region" description="Polar residues" evidence="1">
    <location>
        <begin position="42"/>
        <end position="52"/>
    </location>
</feature>
<evidence type="ECO:0000313" key="3">
    <source>
        <dbReference type="EnsemblMetazoa" id="SCAU000385-PA"/>
    </source>
</evidence>
<accession>A0A1I8NMN8</accession>
<protein>
    <submittedName>
        <fullName evidence="3">Uncharacterized protein</fullName>
    </submittedName>
</protein>
<feature type="chain" id="PRO_5009325206" evidence="2">
    <location>
        <begin position="24"/>
        <end position="381"/>
    </location>
</feature>
<feature type="region of interest" description="Disordered" evidence="1">
    <location>
        <begin position="42"/>
        <end position="93"/>
    </location>
</feature>
<feature type="compositionally biased region" description="Polar residues" evidence="1">
    <location>
        <begin position="66"/>
        <end position="76"/>
    </location>
</feature>
<dbReference type="AlphaFoldDB" id="A0A1I8NMN8"/>
<dbReference type="VEuPathDB" id="VectorBase:SCAU000385"/>
<keyword evidence="4" id="KW-1185">Reference proteome</keyword>
<dbReference type="KEGG" id="scac:106081127"/>